<feature type="transmembrane region" description="Helical" evidence="2">
    <location>
        <begin position="26"/>
        <end position="49"/>
    </location>
</feature>
<organism evidence="4 5">
    <name type="scientific">Fredinandcohnia salidurans</name>
    <dbReference type="NCBI Taxonomy" id="2595041"/>
    <lineage>
        <taxon>Bacteria</taxon>
        <taxon>Bacillati</taxon>
        <taxon>Bacillota</taxon>
        <taxon>Bacilli</taxon>
        <taxon>Bacillales</taxon>
        <taxon>Bacillaceae</taxon>
        <taxon>Fredinandcohnia</taxon>
    </lineage>
</organism>
<keyword evidence="5" id="KW-1185">Reference proteome</keyword>
<reference evidence="5" key="1">
    <citation type="journal article" date="2019" name="Int. J. Syst. Evol. Microbiol.">
        <title>The Global Catalogue of Microorganisms (GCM) 10K type strain sequencing project: providing services to taxonomists for standard genome sequencing and annotation.</title>
        <authorList>
            <consortium name="The Broad Institute Genomics Platform"/>
            <consortium name="The Broad Institute Genome Sequencing Center for Infectious Disease"/>
            <person name="Wu L."/>
            <person name="Ma J."/>
        </authorList>
    </citation>
    <scope>NUCLEOTIDE SEQUENCE [LARGE SCALE GENOMIC DNA]</scope>
    <source>
        <strain evidence="5">CCUG 15531</strain>
    </source>
</reference>
<dbReference type="InterPro" id="IPR050882">
    <property type="entry name" value="Prepilin_peptidase/N-MTase"/>
</dbReference>
<feature type="transmembrane region" description="Helical" evidence="2">
    <location>
        <begin position="149"/>
        <end position="168"/>
    </location>
</feature>
<evidence type="ECO:0000313" key="5">
    <source>
        <dbReference type="Proteomes" id="UP001597227"/>
    </source>
</evidence>
<gene>
    <name evidence="4" type="ORF">ACFSFW_19980</name>
</gene>
<keyword evidence="2" id="KW-0472">Membrane</keyword>
<proteinExistence type="inferred from homology"/>
<feature type="transmembrane region" description="Helical" evidence="2">
    <location>
        <begin position="90"/>
        <end position="111"/>
    </location>
</feature>
<evidence type="ECO:0000256" key="2">
    <source>
        <dbReference type="SAM" id="Phobius"/>
    </source>
</evidence>
<name>A0ABW4MTF5_9BACI</name>
<keyword evidence="2" id="KW-0812">Transmembrane</keyword>
<dbReference type="PANTHER" id="PTHR30487:SF0">
    <property type="entry name" value="PREPILIN LEADER PEPTIDASE_N-METHYLTRANSFERASE-RELATED"/>
    <property type="match status" value="1"/>
</dbReference>
<dbReference type="InterPro" id="IPR000045">
    <property type="entry name" value="Prepilin_IV_endopep_pep"/>
</dbReference>
<evidence type="ECO:0000313" key="4">
    <source>
        <dbReference type="EMBL" id="MFD1780936.1"/>
    </source>
</evidence>
<comment type="similarity">
    <text evidence="1">Belongs to the peptidase A24 family.</text>
</comment>
<dbReference type="Pfam" id="PF01478">
    <property type="entry name" value="Peptidase_A24"/>
    <property type="match status" value="1"/>
</dbReference>
<feature type="transmembrane region" description="Helical" evidence="2">
    <location>
        <begin position="56"/>
        <end position="84"/>
    </location>
</feature>
<dbReference type="RefSeq" id="WP_388040766.1">
    <property type="nucleotide sequence ID" value="NZ_JBHUEK010000029.1"/>
</dbReference>
<dbReference type="PANTHER" id="PTHR30487">
    <property type="entry name" value="TYPE 4 PREPILIN-LIKE PROTEINS LEADER PEPTIDE-PROCESSING ENZYME"/>
    <property type="match status" value="1"/>
</dbReference>
<keyword evidence="2" id="KW-1133">Transmembrane helix</keyword>
<dbReference type="EMBL" id="JBHUEK010000029">
    <property type="protein sequence ID" value="MFD1780936.1"/>
    <property type="molecule type" value="Genomic_DNA"/>
</dbReference>
<dbReference type="Gene3D" id="1.20.120.1220">
    <property type="match status" value="1"/>
</dbReference>
<evidence type="ECO:0000259" key="3">
    <source>
        <dbReference type="Pfam" id="PF01478"/>
    </source>
</evidence>
<comment type="caution">
    <text evidence="4">The sequence shown here is derived from an EMBL/GenBank/DDBJ whole genome shotgun (WGS) entry which is preliminary data.</text>
</comment>
<sequence length="169" mass="18268">MENVIICLILIISVITDLRNRKILNIVTFPAILGGLIYFTSFSGFDGFLFSGKGFLVGLGLLFIPFVMGGIGAGDVKLLAAIGAWKGAMFVFYTGIYAALFGGLIAIIVLIKQRKLGFTFKSILFSLVFFRGTQGSLNISSGSQGTISIPYAIPITIGALLTFIWEFYK</sequence>
<protein>
    <submittedName>
        <fullName evidence="4">Prepilin peptidase</fullName>
    </submittedName>
</protein>
<dbReference type="Proteomes" id="UP001597227">
    <property type="component" value="Unassembled WGS sequence"/>
</dbReference>
<feature type="domain" description="Prepilin type IV endopeptidase peptidase" evidence="3">
    <location>
        <begin position="5"/>
        <end position="107"/>
    </location>
</feature>
<evidence type="ECO:0000256" key="1">
    <source>
        <dbReference type="ARBA" id="ARBA00005801"/>
    </source>
</evidence>
<accession>A0ABW4MTF5</accession>